<dbReference type="EMBL" id="VRMN01000001">
    <property type="protein sequence ID" value="KAA8497553.1"/>
    <property type="molecule type" value="Genomic_DNA"/>
</dbReference>
<comment type="caution">
    <text evidence="2">The sequence shown here is derived from an EMBL/GenBank/DDBJ whole genome shotgun (WGS) entry which is preliminary data.</text>
</comment>
<sequence length="429" mass="45413">MSLGYGVPNPPACELVQRSRPAASTCSNARNVACRRRNCATRRGLAGDDAQRVSGVRDGRLPADVTTNGVCGRREWIVSILLQLRIRAMKSALLLSCSFVLQGSPGRAEGNSSFRDSGGANDTGGHGTAKTFSGRTYTKDGTTILEWQDLNGDMQVVRLGELLGQGSSGTVFAGTLVSTGQELVVKMGKSANLATERQALLWLVAAEQERRIHLEPYASESGSSSDSDSDSEASSDSDTESSTEAAGSIAVEKLFRFVELEDGQAVLLKTPILSCGLSDDNTLIESRSATSCPIVQSSSALATTSARHCAIETILHTAAHLLAHGVALVDVQFLICGCTGTALLIDLSEAHLFDPEGALSPLTRGFVLSFIQEVNATASSAGLPGSPTYADDSAFVQKTWSRALATMRRARSPQLYEQVRATLQLDLRG</sequence>
<feature type="compositionally biased region" description="Acidic residues" evidence="1">
    <location>
        <begin position="227"/>
        <end position="241"/>
    </location>
</feature>
<evidence type="ECO:0000256" key="1">
    <source>
        <dbReference type="SAM" id="MobiDB-lite"/>
    </source>
</evidence>
<organism evidence="2 3">
    <name type="scientific">Porphyridium purpureum</name>
    <name type="common">Red alga</name>
    <name type="synonym">Porphyridium cruentum</name>
    <dbReference type="NCBI Taxonomy" id="35688"/>
    <lineage>
        <taxon>Eukaryota</taxon>
        <taxon>Rhodophyta</taxon>
        <taxon>Bangiophyceae</taxon>
        <taxon>Porphyridiales</taxon>
        <taxon>Porphyridiaceae</taxon>
        <taxon>Porphyridium</taxon>
    </lineage>
</organism>
<accession>A0A5J4Z3M6</accession>
<feature type="region of interest" description="Disordered" evidence="1">
    <location>
        <begin position="215"/>
        <end position="245"/>
    </location>
</feature>
<protein>
    <recommendedName>
        <fullName evidence="4">Protein kinase domain-containing protein</fullName>
    </recommendedName>
</protein>
<evidence type="ECO:0000313" key="3">
    <source>
        <dbReference type="Proteomes" id="UP000324585"/>
    </source>
</evidence>
<evidence type="ECO:0008006" key="4">
    <source>
        <dbReference type="Google" id="ProtNLM"/>
    </source>
</evidence>
<keyword evidence="3" id="KW-1185">Reference proteome</keyword>
<feature type="region of interest" description="Disordered" evidence="1">
    <location>
        <begin position="108"/>
        <end position="133"/>
    </location>
</feature>
<dbReference type="AlphaFoldDB" id="A0A5J4Z3M6"/>
<reference evidence="3" key="1">
    <citation type="journal article" date="2019" name="Nat. Commun.">
        <title>Expansion of phycobilisome linker gene families in mesophilic red algae.</title>
        <authorList>
            <person name="Lee J."/>
            <person name="Kim D."/>
            <person name="Bhattacharya D."/>
            <person name="Yoon H.S."/>
        </authorList>
    </citation>
    <scope>NUCLEOTIDE SEQUENCE [LARGE SCALE GENOMIC DNA]</scope>
    <source>
        <strain evidence="3">CCMP 1328</strain>
    </source>
</reference>
<dbReference type="Proteomes" id="UP000324585">
    <property type="component" value="Unassembled WGS sequence"/>
</dbReference>
<evidence type="ECO:0000313" key="2">
    <source>
        <dbReference type="EMBL" id="KAA8497553.1"/>
    </source>
</evidence>
<gene>
    <name evidence="2" type="ORF">FVE85_5138</name>
</gene>
<name>A0A5J4Z3M6_PORPP</name>
<proteinExistence type="predicted"/>